<accession>A0A0H2RYF9</accession>
<evidence type="ECO:0000256" key="1">
    <source>
        <dbReference type="SAM" id="MobiDB-lite"/>
    </source>
</evidence>
<dbReference type="Proteomes" id="UP000053477">
    <property type="component" value="Unassembled WGS sequence"/>
</dbReference>
<dbReference type="InParanoid" id="A0A0H2RYF9"/>
<feature type="region of interest" description="Disordered" evidence="1">
    <location>
        <begin position="1"/>
        <end position="28"/>
    </location>
</feature>
<keyword evidence="3" id="KW-1185">Reference proteome</keyword>
<gene>
    <name evidence="2" type="ORF">SCHPADRAFT_892831</name>
</gene>
<proteinExistence type="predicted"/>
<dbReference type="EMBL" id="KQ086044">
    <property type="protein sequence ID" value="KLO09826.1"/>
    <property type="molecule type" value="Genomic_DNA"/>
</dbReference>
<sequence length="701" mass="80598">MALWDARSPSPDLESRSLATSEEAASNSALARIDGPDDVEEFIPHRGGLRSSLIKFGRDGFTAVWMKASPKSLHSPLQIANEIRRLRGHGESTIYQRHRAFHDEGRSSPRLDDLVPLCMSLVTYPRRAIVYEPINELSVEDPDIYFLFQKCRREAQLELRPPKDQEHPLPHSDDIQAKYLLWSKLLSNTSSWELGADFEAMKSSSDSLELFMQSRNLRYLSFEFLPHALAIKVRGKSLALLSAIWNDFIFYVTERFTSPGWIKNMNLCFKNIVLSGKPLDIFASPDQLANIALYLVEKSRTGYDLQFIYATFFSIPKIEFFDSKDSRYDVIVTYHTPVCGWDLVTASSYASSFLEAFDFSRGSVPNFGVPMKDTVFTEPMWMVFYETISNAKLSYRDALGVEHYRKLQDTLKIDLTPLEDRPRRLVFATGINSARSNILHKFFVAQIVHIDRYHKLAVDILSLDSTFLTATLEDRDRLQSYMRVPKGVPDNIYIPQFRNVPYLRRFWNGKRYAITGEGPPDSIFEAETSRGREDIIDDLTVDTMLLDEYALTLLHVNTDNDDKSFDCTGHYPILAGTDYVTGEPLYVAFVRLDFNSPWYFTTVKDGASSAKYMNEIGEEQISQDFFVLALRHDPVDRPPQDVHDRTGTKDPTGPVYWVEFWPKKDAHYVNDERLRDGRHLESFLDDLHERKIMEGILEGFD</sequence>
<evidence type="ECO:0000313" key="3">
    <source>
        <dbReference type="Proteomes" id="UP000053477"/>
    </source>
</evidence>
<organism evidence="2 3">
    <name type="scientific">Schizopora paradoxa</name>
    <dbReference type="NCBI Taxonomy" id="27342"/>
    <lineage>
        <taxon>Eukaryota</taxon>
        <taxon>Fungi</taxon>
        <taxon>Dikarya</taxon>
        <taxon>Basidiomycota</taxon>
        <taxon>Agaricomycotina</taxon>
        <taxon>Agaricomycetes</taxon>
        <taxon>Hymenochaetales</taxon>
        <taxon>Schizoporaceae</taxon>
        <taxon>Schizopora</taxon>
    </lineage>
</organism>
<protein>
    <submittedName>
        <fullName evidence="2">Uncharacterized protein</fullName>
    </submittedName>
</protein>
<dbReference type="AlphaFoldDB" id="A0A0H2RYF9"/>
<evidence type="ECO:0000313" key="2">
    <source>
        <dbReference type="EMBL" id="KLO09826.1"/>
    </source>
</evidence>
<reference evidence="2 3" key="1">
    <citation type="submission" date="2015-04" db="EMBL/GenBank/DDBJ databases">
        <title>Complete genome sequence of Schizopora paradoxa KUC8140, a cosmopolitan wood degrader in East Asia.</title>
        <authorList>
            <consortium name="DOE Joint Genome Institute"/>
            <person name="Min B."/>
            <person name="Park H."/>
            <person name="Jang Y."/>
            <person name="Kim J.-J."/>
            <person name="Kim K.H."/>
            <person name="Pangilinan J."/>
            <person name="Lipzen A."/>
            <person name="Riley R."/>
            <person name="Grigoriev I.V."/>
            <person name="Spatafora J.W."/>
            <person name="Choi I.-G."/>
        </authorList>
    </citation>
    <scope>NUCLEOTIDE SEQUENCE [LARGE SCALE GENOMIC DNA]</scope>
    <source>
        <strain evidence="2 3">KUC8140</strain>
    </source>
</reference>
<name>A0A0H2RYF9_9AGAM</name>
<feature type="compositionally biased region" description="Polar residues" evidence="1">
    <location>
        <begin position="17"/>
        <end position="28"/>
    </location>
</feature>